<accession>A0A1C3E1B6</accession>
<evidence type="ECO:0000259" key="3">
    <source>
        <dbReference type="Pfam" id="PF01712"/>
    </source>
</evidence>
<feature type="active site" description="Proton acceptor" evidence="1">
    <location>
        <position position="89"/>
    </location>
</feature>
<dbReference type="Gene3D" id="3.40.50.300">
    <property type="entry name" value="P-loop containing nucleotide triphosphate hydrolases"/>
    <property type="match status" value="1"/>
</dbReference>
<comment type="caution">
    <text evidence="4">The sequence shown here is derived from an EMBL/GenBank/DDBJ whole genome shotgun (WGS) entry which is preliminary data.</text>
</comment>
<dbReference type="SUPFAM" id="SSF52540">
    <property type="entry name" value="P-loop containing nucleoside triphosphate hydrolases"/>
    <property type="match status" value="1"/>
</dbReference>
<evidence type="ECO:0000256" key="1">
    <source>
        <dbReference type="PIRSR" id="PIRSR000705-1"/>
    </source>
</evidence>
<feature type="binding site" evidence="2">
    <location>
        <begin position="13"/>
        <end position="21"/>
    </location>
    <ligand>
        <name>ATP</name>
        <dbReference type="ChEBI" id="CHEBI:30616"/>
    </ligand>
</feature>
<proteinExistence type="predicted"/>
<keyword evidence="2" id="KW-0067">ATP-binding</keyword>
<dbReference type="GO" id="GO:0005737">
    <property type="term" value="C:cytoplasm"/>
    <property type="evidence" value="ECO:0007669"/>
    <property type="project" value="TreeGrafter"/>
</dbReference>
<dbReference type="PIRSF" id="PIRSF000705">
    <property type="entry name" value="DNK"/>
    <property type="match status" value="1"/>
</dbReference>
<evidence type="ECO:0000313" key="5">
    <source>
        <dbReference type="Proteomes" id="UP000480943"/>
    </source>
</evidence>
<dbReference type="Pfam" id="PF01712">
    <property type="entry name" value="dNK"/>
    <property type="match status" value="1"/>
</dbReference>
<dbReference type="GO" id="GO:0019136">
    <property type="term" value="F:deoxynucleoside kinase activity"/>
    <property type="evidence" value="ECO:0007669"/>
    <property type="project" value="InterPro"/>
</dbReference>
<name>A0A1C3E1B6_PHODD</name>
<dbReference type="AlphaFoldDB" id="A0A1C3E1B6"/>
<gene>
    <name evidence="4" type="ORF">F6450_19560</name>
</gene>
<organism evidence="4 5">
    <name type="scientific">Photobacterium damselae subsp. damselae</name>
    <name type="common">Listonella damsela</name>
    <dbReference type="NCBI Taxonomy" id="85581"/>
    <lineage>
        <taxon>Bacteria</taxon>
        <taxon>Pseudomonadati</taxon>
        <taxon>Pseudomonadota</taxon>
        <taxon>Gammaproteobacteria</taxon>
        <taxon>Vibrionales</taxon>
        <taxon>Vibrionaceae</taxon>
        <taxon>Photobacterium</taxon>
    </lineage>
</organism>
<protein>
    <recommendedName>
        <fullName evidence="3">Deoxynucleoside kinase domain-containing protein</fullName>
    </recommendedName>
</protein>
<dbReference type="PANTHER" id="PTHR10513">
    <property type="entry name" value="DEOXYNUCLEOSIDE KINASE"/>
    <property type="match status" value="1"/>
</dbReference>
<dbReference type="GO" id="GO:0005524">
    <property type="term" value="F:ATP binding"/>
    <property type="evidence" value="ECO:0007669"/>
    <property type="project" value="UniProtKB-KW"/>
</dbReference>
<dbReference type="InterPro" id="IPR050566">
    <property type="entry name" value="Deoxyribonucleoside_kinase"/>
</dbReference>
<evidence type="ECO:0000313" key="4">
    <source>
        <dbReference type="EMBL" id="KAB1174224.1"/>
    </source>
</evidence>
<dbReference type="InterPro" id="IPR027417">
    <property type="entry name" value="P-loop_NTPase"/>
</dbReference>
<feature type="binding site" evidence="2">
    <location>
        <begin position="149"/>
        <end position="153"/>
    </location>
    <ligand>
        <name>ATP</name>
        <dbReference type="ChEBI" id="CHEBI:30616"/>
    </ligand>
</feature>
<feature type="domain" description="Deoxynucleoside kinase" evidence="3">
    <location>
        <begin position="9"/>
        <end position="204"/>
    </location>
</feature>
<sequence length="220" mass="24813">MTSIKPTIICIEGNIGSGKSTLLPKLAAILQATPILEPADTDPEFQRLLGLFSHNPSDVHARNNFQRYITSQRANLLKGLDSDGLYIIERSLLSDLVFTHACMSNYENTPEDAATHMDCYKHLIAKIHDYPTIDYCIYLKTDPSVAFKRMKQRGREEESSLTLDYLTDISAFHDAVLPQVCRKMGTQLIEINWDNPESLHNLVEKLRSLQLPLVPMANIA</sequence>
<keyword evidence="2" id="KW-0547">Nucleotide-binding</keyword>
<dbReference type="GeneID" id="93400268"/>
<reference evidence="4 5" key="1">
    <citation type="submission" date="2019-09" db="EMBL/GenBank/DDBJ databases">
        <title>Photobacterium damselae subsp. damselae CDC-2227-81, a human clinical isolate.</title>
        <authorList>
            <person name="Osorio C.R."/>
        </authorList>
    </citation>
    <scope>NUCLEOTIDE SEQUENCE [LARGE SCALE GENOMIC DNA]</scope>
    <source>
        <strain evidence="4 5">CDC-2227-81</strain>
    </source>
</reference>
<dbReference type="RefSeq" id="WP_005304207.1">
    <property type="nucleotide sequence ID" value="NZ_AP026781.1"/>
</dbReference>
<evidence type="ECO:0000256" key="2">
    <source>
        <dbReference type="PIRSR" id="PIRSR000705-3"/>
    </source>
</evidence>
<dbReference type="EMBL" id="VZUQ01000096">
    <property type="protein sequence ID" value="KAB1174224.1"/>
    <property type="molecule type" value="Genomic_DNA"/>
</dbReference>
<dbReference type="InterPro" id="IPR002624">
    <property type="entry name" value="DCK/DGK"/>
</dbReference>
<dbReference type="InterPro" id="IPR031314">
    <property type="entry name" value="DNK_dom"/>
</dbReference>
<dbReference type="KEGG" id="pds:CAY62_17605"/>
<dbReference type="Proteomes" id="UP000480943">
    <property type="component" value="Unassembled WGS sequence"/>
</dbReference>
<dbReference type="PANTHER" id="PTHR10513:SF35">
    <property type="entry name" value="DEOXYADENOSINE KINASE"/>
    <property type="match status" value="1"/>
</dbReference>